<name>A0A8X6XXJ6_9ARAC</name>
<comment type="caution">
    <text evidence="2">The sequence shown here is derived from an EMBL/GenBank/DDBJ whole genome shotgun (WGS) entry which is preliminary data.</text>
</comment>
<gene>
    <name evidence="1" type="ORF">TNIN_272891</name>
    <name evidence="2" type="ORF">TNIN_336651</name>
</gene>
<evidence type="ECO:0000313" key="2">
    <source>
        <dbReference type="EMBL" id="GFY60524.1"/>
    </source>
</evidence>
<dbReference type="EMBL" id="BMAV01013191">
    <property type="protein sequence ID" value="GFY60524.1"/>
    <property type="molecule type" value="Genomic_DNA"/>
</dbReference>
<sequence>MYLTDKRASRPPVVTLVEGRKDNGANLIFFAADLLGVSSPMLDLISLSEQLSEKYGFNLNFVGVALKSARQIVLNPNNIMESDLAQPSFS</sequence>
<proteinExistence type="predicted"/>
<evidence type="ECO:0000313" key="3">
    <source>
        <dbReference type="Proteomes" id="UP000886998"/>
    </source>
</evidence>
<dbReference type="AlphaFoldDB" id="A0A8X6XXJ6"/>
<keyword evidence="3" id="KW-1185">Reference proteome</keyword>
<dbReference type="EMBL" id="BMAV01000020">
    <property type="protein sequence ID" value="GFY36958.1"/>
    <property type="molecule type" value="Genomic_DNA"/>
</dbReference>
<evidence type="ECO:0000313" key="1">
    <source>
        <dbReference type="EMBL" id="GFY36958.1"/>
    </source>
</evidence>
<organism evidence="2 3">
    <name type="scientific">Trichonephila inaurata madagascariensis</name>
    <dbReference type="NCBI Taxonomy" id="2747483"/>
    <lineage>
        <taxon>Eukaryota</taxon>
        <taxon>Metazoa</taxon>
        <taxon>Ecdysozoa</taxon>
        <taxon>Arthropoda</taxon>
        <taxon>Chelicerata</taxon>
        <taxon>Arachnida</taxon>
        <taxon>Araneae</taxon>
        <taxon>Araneomorphae</taxon>
        <taxon>Entelegynae</taxon>
        <taxon>Araneoidea</taxon>
        <taxon>Nephilidae</taxon>
        <taxon>Trichonephila</taxon>
        <taxon>Trichonephila inaurata</taxon>
    </lineage>
</organism>
<reference evidence="2" key="1">
    <citation type="submission" date="2020-08" db="EMBL/GenBank/DDBJ databases">
        <title>Multicomponent nature underlies the extraordinary mechanical properties of spider dragline silk.</title>
        <authorList>
            <person name="Kono N."/>
            <person name="Nakamura H."/>
            <person name="Mori M."/>
            <person name="Yoshida Y."/>
            <person name="Ohtoshi R."/>
            <person name="Malay A.D."/>
            <person name="Moran D.A.P."/>
            <person name="Tomita M."/>
            <person name="Numata K."/>
            <person name="Arakawa K."/>
        </authorList>
    </citation>
    <scope>NUCLEOTIDE SEQUENCE</scope>
</reference>
<accession>A0A8X6XXJ6</accession>
<dbReference type="Proteomes" id="UP000886998">
    <property type="component" value="Unassembled WGS sequence"/>
</dbReference>
<protein>
    <submittedName>
        <fullName evidence="2">Uncharacterized protein</fullName>
    </submittedName>
</protein>